<gene>
    <name evidence="1" type="ORF">vB_SscM-1_033</name>
</gene>
<dbReference type="EMBL" id="KX171212">
    <property type="protein sequence ID" value="ANT44696.1"/>
    <property type="molecule type" value="Genomic_DNA"/>
</dbReference>
<proteinExistence type="predicted"/>
<reference evidence="2" key="1">
    <citation type="submission" date="2016-04" db="EMBL/GenBank/DDBJ databases">
        <authorList>
            <person name="Gasior T."/>
        </authorList>
    </citation>
    <scope>NUCLEOTIDE SEQUENCE [LARGE SCALE GENOMIC DNA]</scope>
</reference>
<name>A0A1X9I9K3_9CAUD</name>
<organism evidence="1 2">
    <name type="scientific">Staphylococcus phage vB_SscM-1</name>
    <dbReference type="NCBI Taxonomy" id="1868844"/>
    <lineage>
        <taxon>Viruses</taxon>
        <taxon>Duplodnaviria</taxon>
        <taxon>Heunggongvirae</taxon>
        <taxon>Uroviricota</taxon>
        <taxon>Caudoviricetes</taxon>
        <taxon>Herelleviridae</taxon>
        <taxon>Twortvirinae</taxon>
        <taxon>Sciuriunavirus</taxon>
        <taxon>Sciuriunavirus SscM1</taxon>
    </lineage>
</organism>
<dbReference type="Proteomes" id="UP000224459">
    <property type="component" value="Segment"/>
</dbReference>
<evidence type="ECO:0000313" key="2">
    <source>
        <dbReference type="Proteomes" id="UP000224459"/>
    </source>
</evidence>
<protein>
    <submittedName>
        <fullName evidence="1">Uncharacterized protein</fullName>
    </submittedName>
</protein>
<keyword evidence="2" id="KW-1185">Reference proteome</keyword>
<accession>A0A1X9I9K3</accession>
<sequence>MIIMNKAEEQMSLAELLEFARNIRIWLTKFTLWKVIK</sequence>
<evidence type="ECO:0000313" key="1">
    <source>
        <dbReference type="EMBL" id="ANT44696.1"/>
    </source>
</evidence>